<sequence length="214" mass="22372">MGEPHFRSTHTASAPVIRDSSRRHTGVVALLRRARAKTSIAVTAAIGLVFGGVIADVPARASDEPRDSPQPGFGGSRPVSSPNPAKPGEIRPRTHTVEAGDTLSTIAARYGISTAGLLTANGLSWKTMIFAGQVLHIPQFSSDPYDRSEPEVLSRYRVAAGDSLASIASFYGVQPLALMTANGLGPQSRLVVGQRLVVPNAEIMGEIPAPGASN</sequence>
<dbReference type="PROSITE" id="PS51782">
    <property type="entry name" value="LYSM"/>
    <property type="match status" value="2"/>
</dbReference>
<feature type="region of interest" description="Disordered" evidence="1">
    <location>
        <begin position="60"/>
        <end position="95"/>
    </location>
</feature>
<feature type="domain" description="LysM" evidence="2">
    <location>
        <begin position="154"/>
        <end position="198"/>
    </location>
</feature>
<feature type="domain" description="LysM" evidence="2">
    <location>
        <begin position="93"/>
        <end position="137"/>
    </location>
</feature>
<reference evidence="3" key="1">
    <citation type="submission" date="2020-05" db="EMBL/GenBank/DDBJ databases">
        <authorList>
            <person name="Chiriac C."/>
            <person name="Salcher M."/>
            <person name="Ghai R."/>
            <person name="Kavagutti S V."/>
        </authorList>
    </citation>
    <scope>NUCLEOTIDE SEQUENCE</scope>
</reference>
<dbReference type="EMBL" id="CAEZTD010000001">
    <property type="protein sequence ID" value="CAB4550851.1"/>
    <property type="molecule type" value="Genomic_DNA"/>
</dbReference>
<dbReference type="CDD" id="cd00118">
    <property type="entry name" value="LysM"/>
    <property type="match status" value="2"/>
</dbReference>
<dbReference type="SMART" id="SM00257">
    <property type="entry name" value="LysM"/>
    <property type="match status" value="2"/>
</dbReference>
<dbReference type="Pfam" id="PF01476">
    <property type="entry name" value="LysM"/>
    <property type="match status" value="2"/>
</dbReference>
<organism evidence="3">
    <name type="scientific">freshwater metagenome</name>
    <dbReference type="NCBI Taxonomy" id="449393"/>
    <lineage>
        <taxon>unclassified sequences</taxon>
        <taxon>metagenomes</taxon>
        <taxon>ecological metagenomes</taxon>
    </lineage>
</organism>
<dbReference type="PANTHER" id="PTHR33734">
    <property type="entry name" value="LYSM DOMAIN-CONTAINING GPI-ANCHORED PROTEIN 2"/>
    <property type="match status" value="1"/>
</dbReference>
<dbReference type="Gene3D" id="3.10.350.10">
    <property type="entry name" value="LysM domain"/>
    <property type="match status" value="2"/>
</dbReference>
<dbReference type="SUPFAM" id="SSF54106">
    <property type="entry name" value="LysM domain"/>
    <property type="match status" value="2"/>
</dbReference>
<dbReference type="AlphaFoldDB" id="A0A6J6CHE2"/>
<dbReference type="PANTHER" id="PTHR33734:SF22">
    <property type="entry name" value="MEMBRANE-BOUND LYTIC MUREIN TRANSGLYCOSYLASE D"/>
    <property type="match status" value="1"/>
</dbReference>
<evidence type="ECO:0000259" key="2">
    <source>
        <dbReference type="PROSITE" id="PS51782"/>
    </source>
</evidence>
<proteinExistence type="predicted"/>
<evidence type="ECO:0000256" key="1">
    <source>
        <dbReference type="SAM" id="MobiDB-lite"/>
    </source>
</evidence>
<protein>
    <submittedName>
        <fullName evidence="3">Unannotated protein</fullName>
    </submittedName>
</protein>
<gene>
    <name evidence="3" type="ORF">UFOPK1591_00017</name>
</gene>
<accession>A0A6J6CHE2</accession>
<dbReference type="InterPro" id="IPR018392">
    <property type="entry name" value="LysM"/>
</dbReference>
<name>A0A6J6CHE2_9ZZZZ</name>
<dbReference type="InterPro" id="IPR036779">
    <property type="entry name" value="LysM_dom_sf"/>
</dbReference>
<evidence type="ECO:0000313" key="3">
    <source>
        <dbReference type="EMBL" id="CAB4550851.1"/>
    </source>
</evidence>